<protein>
    <submittedName>
        <fullName evidence="9">NUP88 protein</fullName>
    </submittedName>
</protein>
<dbReference type="GO" id="GO:0017056">
    <property type="term" value="F:structural constituent of nuclear pore"/>
    <property type="evidence" value="ECO:0007669"/>
    <property type="project" value="InterPro"/>
</dbReference>
<dbReference type="EMBL" id="CAJNDS010002349">
    <property type="protein sequence ID" value="CAE7444804.1"/>
    <property type="molecule type" value="Genomic_DNA"/>
</dbReference>
<keyword evidence="7" id="KW-0539">Nucleus</keyword>
<keyword evidence="3" id="KW-0509">mRNA transport</keyword>
<dbReference type="GO" id="GO:0005643">
    <property type="term" value="C:nuclear pore"/>
    <property type="evidence" value="ECO:0007669"/>
    <property type="project" value="UniProtKB-SubCell"/>
</dbReference>
<accession>A0A812RKV7</accession>
<feature type="compositionally biased region" description="Gly residues" evidence="8">
    <location>
        <begin position="394"/>
        <end position="404"/>
    </location>
</feature>
<evidence type="ECO:0000256" key="8">
    <source>
        <dbReference type="SAM" id="MobiDB-lite"/>
    </source>
</evidence>
<evidence type="ECO:0000256" key="5">
    <source>
        <dbReference type="ARBA" id="ARBA00023010"/>
    </source>
</evidence>
<evidence type="ECO:0000256" key="4">
    <source>
        <dbReference type="ARBA" id="ARBA00022927"/>
    </source>
</evidence>
<feature type="region of interest" description="Disordered" evidence="8">
    <location>
        <begin position="569"/>
        <end position="593"/>
    </location>
</feature>
<reference evidence="9" key="1">
    <citation type="submission" date="2021-02" db="EMBL/GenBank/DDBJ databases">
        <authorList>
            <person name="Dougan E. K."/>
            <person name="Rhodes N."/>
            <person name="Thang M."/>
            <person name="Chan C."/>
        </authorList>
    </citation>
    <scope>NUCLEOTIDE SEQUENCE</scope>
</reference>
<sequence length="624" mass="66990">MHVEVPGVDVSQEPFLEVLVATGGRGLVLVAATCCAAVALPGLEDSEASWDLCAVTLAPARSTTFVKVAWHPLSDAHLGVLSSDGSWALVNLSSSASVTDPELYFHVFEETKEDVVDFTFGCFGSQLSPTPEEAWLCLSVLFLGSSGRLSLRNPVLPSVAVMPQAMLNALAADPNDWLREALLTGQALEVLENSICVARHNLHLHAKGPYIPAEQMVEEVLPDGPLSPQSARHTQSSYCSVQFLTLSPLVIIARSTKSGLIQLVALETAPGPSFSLTKMAACSLEEIDTMCSTSLRMTCLSRESPSFLAYSNSLVAAVDVSWARQESGQSGQSGSSHSTITTLAEIRSQDAGSEFAGLQLVDGRGLLLRVERRSSRSPISLQVLDLPQKCGAGTGAGAAGGLGTGEDRENRERQDPQAQVQGSLKRLLLSPIPRGPRESREKREEKAEDSARCLAQFQAQLASLHPRQDLLQHLADSLPARVRQLQQLQGELSSDGKGSDGFSEGARHAAQLRERQQALRRRQKHAASALGAELELRALNSVSNETPRLFARFHELRRAAELLRTGLQASKDAKDASNASFSQPGPNGRSLSLQKSWTGTTAEHLQLQAQEAEAVVEAAAARWL</sequence>
<keyword evidence="2" id="KW-0813">Transport</keyword>
<keyword evidence="10" id="KW-1185">Reference proteome</keyword>
<proteinExistence type="predicted"/>
<dbReference type="OrthoDB" id="341482at2759"/>
<comment type="subcellular location">
    <subcellularLocation>
        <location evidence="1">Nucleus</location>
        <location evidence="1">Nuclear pore complex</location>
    </subcellularLocation>
</comment>
<evidence type="ECO:0000256" key="6">
    <source>
        <dbReference type="ARBA" id="ARBA00023132"/>
    </source>
</evidence>
<evidence type="ECO:0000313" key="9">
    <source>
        <dbReference type="EMBL" id="CAE7444804.1"/>
    </source>
</evidence>
<dbReference type="AlphaFoldDB" id="A0A812RKV7"/>
<evidence type="ECO:0000256" key="2">
    <source>
        <dbReference type="ARBA" id="ARBA00022448"/>
    </source>
</evidence>
<dbReference type="Proteomes" id="UP000604046">
    <property type="component" value="Unassembled WGS sequence"/>
</dbReference>
<keyword evidence="5" id="KW-0811">Translocation</keyword>
<keyword evidence="4" id="KW-0653">Protein transport</keyword>
<feature type="region of interest" description="Disordered" evidence="8">
    <location>
        <begin position="490"/>
        <end position="515"/>
    </location>
</feature>
<feature type="compositionally biased region" description="Polar residues" evidence="8">
    <location>
        <begin position="583"/>
        <end position="593"/>
    </location>
</feature>
<organism evidence="9 10">
    <name type="scientific">Symbiodinium natans</name>
    <dbReference type="NCBI Taxonomy" id="878477"/>
    <lineage>
        <taxon>Eukaryota</taxon>
        <taxon>Sar</taxon>
        <taxon>Alveolata</taxon>
        <taxon>Dinophyceae</taxon>
        <taxon>Suessiales</taxon>
        <taxon>Symbiodiniaceae</taxon>
        <taxon>Symbiodinium</taxon>
    </lineage>
</organism>
<keyword evidence="6" id="KW-0906">Nuclear pore complex</keyword>
<dbReference type="InterPro" id="IPR037700">
    <property type="entry name" value="NUP88/NUP82"/>
</dbReference>
<evidence type="ECO:0000313" key="10">
    <source>
        <dbReference type="Proteomes" id="UP000604046"/>
    </source>
</evidence>
<feature type="compositionally biased region" description="Basic and acidic residues" evidence="8">
    <location>
        <begin position="505"/>
        <end position="515"/>
    </location>
</feature>
<dbReference type="GO" id="GO:0006406">
    <property type="term" value="P:mRNA export from nucleus"/>
    <property type="evidence" value="ECO:0007669"/>
    <property type="project" value="TreeGrafter"/>
</dbReference>
<dbReference type="GO" id="GO:0000056">
    <property type="term" value="P:ribosomal small subunit export from nucleus"/>
    <property type="evidence" value="ECO:0007669"/>
    <property type="project" value="InterPro"/>
</dbReference>
<name>A0A812RKV7_9DINO</name>
<dbReference type="PANTHER" id="PTHR13257:SF0">
    <property type="entry name" value="NUCLEAR PORE COMPLEX PROTEIN NUP88"/>
    <property type="match status" value="1"/>
</dbReference>
<feature type="region of interest" description="Disordered" evidence="8">
    <location>
        <begin position="394"/>
        <end position="450"/>
    </location>
</feature>
<feature type="compositionally biased region" description="Basic and acidic residues" evidence="8">
    <location>
        <begin position="435"/>
        <end position="450"/>
    </location>
</feature>
<feature type="compositionally biased region" description="Basic and acidic residues" evidence="8">
    <location>
        <begin position="405"/>
        <end position="415"/>
    </location>
</feature>
<dbReference type="GO" id="GO:0000055">
    <property type="term" value="P:ribosomal large subunit export from nucleus"/>
    <property type="evidence" value="ECO:0007669"/>
    <property type="project" value="InterPro"/>
</dbReference>
<dbReference type="PANTHER" id="PTHR13257">
    <property type="entry name" value="NUCLEOPORIN NUP84-RELATED"/>
    <property type="match status" value="1"/>
</dbReference>
<evidence type="ECO:0000256" key="3">
    <source>
        <dbReference type="ARBA" id="ARBA00022816"/>
    </source>
</evidence>
<evidence type="ECO:0000256" key="7">
    <source>
        <dbReference type="ARBA" id="ARBA00023242"/>
    </source>
</evidence>
<evidence type="ECO:0000256" key="1">
    <source>
        <dbReference type="ARBA" id="ARBA00004567"/>
    </source>
</evidence>
<comment type="caution">
    <text evidence="9">The sequence shown here is derived from an EMBL/GenBank/DDBJ whole genome shotgun (WGS) entry which is preliminary data.</text>
</comment>
<dbReference type="GO" id="GO:0006606">
    <property type="term" value="P:protein import into nucleus"/>
    <property type="evidence" value="ECO:0007669"/>
    <property type="project" value="TreeGrafter"/>
</dbReference>
<gene>
    <name evidence="9" type="primary">NUP88</name>
    <name evidence="9" type="ORF">SNAT2548_LOCUS24215</name>
</gene>